<evidence type="ECO:0000313" key="2">
    <source>
        <dbReference type="EMBL" id="WVZ64865.1"/>
    </source>
</evidence>
<dbReference type="AlphaFoldDB" id="A0AAQ3T2F8"/>
<evidence type="ECO:0000313" key="3">
    <source>
        <dbReference type="Proteomes" id="UP001341281"/>
    </source>
</evidence>
<name>A0AAQ3T2F8_PASNO</name>
<gene>
    <name evidence="2" type="ORF">U9M48_014326</name>
</gene>
<proteinExistence type="predicted"/>
<keyword evidence="3" id="KW-1185">Reference proteome</keyword>
<organism evidence="2 3">
    <name type="scientific">Paspalum notatum var. saurae</name>
    <dbReference type="NCBI Taxonomy" id="547442"/>
    <lineage>
        <taxon>Eukaryota</taxon>
        <taxon>Viridiplantae</taxon>
        <taxon>Streptophyta</taxon>
        <taxon>Embryophyta</taxon>
        <taxon>Tracheophyta</taxon>
        <taxon>Spermatophyta</taxon>
        <taxon>Magnoliopsida</taxon>
        <taxon>Liliopsida</taxon>
        <taxon>Poales</taxon>
        <taxon>Poaceae</taxon>
        <taxon>PACMAD clade</taxon>
        <taxon>Panicoideae</taxon>
        <taxon>Andropogonodae</taxon>
        <taxon>Paspaleae</taxon>
        <taxon>Paspalinae</taxon>
        <taxon>Paspalum</taxon>
    </lineage>
</organism>
<evidence type="ECO:0000256" key="1">
    <source>
        <dbReference type="SAM" id="MobiDB-lite"/>
    </source>
</evidence>
<accession>A0AAQ3T2F8</accession>
<reference evidence="2 3" key="1">
    <citation type="submission" date="2024-02" db="EMBL/GenBank/DDBJ databases">
        <title>High-quality chromosome-scale genome assembly of Pensacola bahiagrass (Paspalum notatum Flugge var. saurae).</title>
        <authorList>
            <person name="Vega J.M."/>
            <person name="Podio M."/>
            <person name="Orjuela J."/>
            <person name="Siena L.A."/>
            <person name="Pessino S.C."/>
            <person name="Combes M.C."/>
            <person name="Mariac C."/>
            <person name="Albertini E."/>
            <person name="Pupilli F."/>
            <person name="Ortiz J.P.A."/>
            <person name="Leblanc O."/>
        </authorList>
    </citation>
    <scope>NUCLEOTIDE SEQUENCE [LARGE SCALE GENOMIC DNA]</scope>
    <source>
        <strain evidence="2">R1</strain>
        <tissue evidence="2">Leaf</tissue>
    </source>
</reference>
<feature type="compositionally biased region" description="Basic residues" evidence="1">
    <location>
        <begin position="231"/>
        <end position="240"/>
    </location>
</feature>
<feature type="region of interest" description="Disordered" evidence="1">
    <location>
        <begin position="49"/>
        <end position="240"/>
    </location>
</feature>
<dbReference type="Proteomes" id="UP001341281">
    <property type="component" value="Chromosome 03"/>
</dbReference>
<feature type="compositionally biased region" description="Polar residues" evidence="1">
    <location>
        <begin position="93"/>
        <end position="102"/>
    </location>
</feature>
<dbReference type="EMBL" id="CP144747">
    <property type="protein sequence ID" value="WVZ64865.1"/>
    <property type="molecule type" value="Genomic_DNA"/>
</dbReference>
<sequence>MKQHDVVRQIHAEALSYSRSSLTMAPQQHKAAYDKIVELCKRVSRSLSCRDDDVGFPPQQPMFRAPAPTPPPPGPVPLYAQTTPMTYPPPGTQYGTHAGSSSRPPPYYQDAFVAGTSSRPAPYYQDSFAAGTSRPRPLEWGYDAGTTPDDSYGAGHAAHSPPGVAEQMAQSLFASPTHDELGYSQLHDAPPAFTQQSQEPPAHDTAPPRRTRQPPDPFSHGSRHTWAAQRAARRNKRGRI</sequence>
<feature type="compositionally biased region" description="Pro residues" evidence="1">
    <location>
        <begin position="67"/>
        <end position="76"/>
    </location>
</feature>
<protein>
    <submittedName>
        <fullName evidence="2">Uncharacterized protein</fullName>
    </submittedName>
</protein>